<keyword evidence="2" id="KW-0805">Transcription regulation</keyword>
<dbReference type="InterPro" id="IPR051127">
    <property type="entry name" value="Fungal_SecMet_Regulators"/>
</dbReference>
<dbReference type="AlphaFoldDB" id="A0AAN6ZPL6"/>
<evidence type="ECO:0000256" key="1">
    <source>
        <dbReference type="ARBA" id="ARBA00022723"/>
    </source>
</evidence>
<dbReference type="PANTHER" id="PTHR47424">
    <property type="entry name" value="REGULATORY PROTEIN GAL4"/>
    <property type="match status" value="1"/>
</dbReference>
<evidence type="ECO:0000256" key="4">
    <source>
        <dbReference type="ARBA" id="ARBA00023242"/>
    </source>
</evidence>
<feature type="compositionally biased region" description="Low complexity" evidence="5">
    <location>
        <begin position="61"/>
        <end position="76"/>
    </location>
</feature>
<organism evidence="7 8">
    <name type="scientific">Dichotomopilus funicola</name>
    <dbReference type="NCBI Taxonomy" id="1934379"/>
    <lineage>
        <taxon>Eukaryota</taxon>
        <taxon>Fungi</taxon>
        <taxon>Dikarya</taxon>
        <taxon>Ascomycota</taxon>
        <taxon>Pezizomycotina</taxon>
        <taxon>Sordariomycetes</taxon>
        <taxon>Sordariomycetidae</taxon>
        <taxon>Sordariales</taxon>
        <taxon>Chaetomiaceae</taxon>
        <taxon>Dichotomopilus</taxon>
    </lineage>
</organism>
<reference evidence="7" key="2">
    <citation type="submission" date="2023-05" db="EMBL/GenBank/DDBJ databases">
        <authorList>
            <consortium name="Lawrence Berkeley National Laboratory"/>
            <person name="Steindorff A."/>
            <person name="Hensen N."/>
            <person name="Bonometti L."/>
            <person name="Westerberg I."/>
            <person name="Brannstrom I.O."/>
            <person name="Guillou S."/>
            <person name="Cros-Aarteil S."/>
            <person name="Calhoun S."/>
            <person name="Haridas S."/>
            <person name="Kuo A."/>
            <person name="Mondo S."/>
            <person name="Pangilinan J."/>
            <person name="Riley R."/>
            <person name="Labutti K."/>
            <person name="Andreopoulos B."/>
            <person name="Lipzen A."/>
            <person name="Chen C."/>
            <person name="Yanf M."/>
            <person name="Daum C."/>
            <person name="Ng V."/>
            <person name="Clum A."/>
            <person name="Ohm R."/>
            <person name="Martin F."/>
            <person name="Silar P."/>
            <person name="Natvig D."/>
            <person name="Lalanne C."/>
            <person name="Gautier V."/>
            <person name="Ament-Velasquez S.L."/>
            <person name="Kruys A."/>
            <person name="Hutchinson M.I."/>
            <person name="Powell A.J."/>
            <person name="Barry K."/>
            <person name="Miller A.N."/>
            <person name="Grigoriev I.V."/>
            <person name="Debuchy R."/>
            <person name="Gladieux P."/>
            <person name="Thoren M.H."/>
            <person name="Johannesson H."/>
        </authorList>
    </citation>
    <scope>NUCLEOTIDE SEQUENCE</scope>
    <source>
        <strain evidence="7">CBS 141.50</strain>
    </source>
</reference>
<dbReference type="InterPro" id="IPR001138">
    <property type="entry name" value="Zn2Cys6_DnaBD"/>
</dbReference>
<protein>
    <submittedName>
        <fullName evidence="7">Protein STB5</fullName>
    </submittedName>
</protein>
<sequence>MDQLETQVSDLRSFLGSAATATGAPQGGLDAAAASPHDVAGSLYGSSGPGSRRGPEGAGGAPSPRNGTVGLSTSTSTGISAAGVGAGAGIGAPAGGPLHTSSHHSLFSAPGDNSAHHHQSHHNPQSPLDNATVSSGSSVHAKRRAEDFDDGPAKQQRSKRNRYISIACNECKRRKIKCNGQTPCQRCGHLNLQCLYAPNCCSNFKDSDEFKQISDHVQELQKHVESLYSSLNSLRQETARLAPLQERPILPPPSVVSTPSPSASSSHRPPPHLPFRVPSFFNGPTSLAFTVDVAKDTLHKMGYSGVGDGQEDHGAQPDTAPHASPQMTNAPSGVVPPPSQGPADPLWEFDESEIVRLMRVYQEEVDVMYPVTSMGPVMAHVRYISSWMDTARRAGGVPSPGLEQVLQDPKTLLVKILMCCALVVTEHGNSDKAVRIYDSIQPLVDKMLMSSPADVSQLAFLALCSGYRFLSNDEVLAWRLVGQVARHCFELGLHRREGIQKIADPQIRRDALHTFWSMYVLDRRWSFSTGLPFVCHDDKIDPKLPYPEGYPFLMAMIGYSRVAAKIWRLVDYFEPAVVRELKPHDFEQLDREIMEWYDSVPEEVRTGPLDGDQMSLPSGPYDLQRLRIWTRLRLNQVRIWLYTPVLHSATSISQNAQLAQKVVDLAKQTIRILTHLNNETDQYRRIQVFYHQFLTSSIGVLFLASTHAPLQFSVLCRDEFYMALDLVKGLSSRSWVSHRLWRTIRSLQAYAPKLGLSDNSNRAPTGGSRSPYARASSSTTGHHSPALPRPFDSGPPSRPGSVGPAAMHSPVVMTPVTTQPMHMGEALSNGLQLQNEMSQIFEGYIGMTSKGQSSGNELGPAHRADMGYGGMGLSPMRSSGSEEPTNAQGSVYQYVKDIF</sequence>
<dbReference type="GO" id="GO:0000981">
    <property type="term" value="F:DNA-binding transcription factor activity, RNA polymerase II-specific"/>
    <property type="evidence" value="ECO:0007669"/>
    <property type="project" value="InterPro"/>
</dbReference>
<gene>
    <name evidence="7" type="ORF">C8A04DRAFT_26596</name>
</gene>
<dbReference type="PROSITE" id="PS50048">
    <property type="entry name" value="ZN2_CY6_FUNGAL_2"/>
    <property type="match status" value="1"/>
</dbReference>
<dbReference type="SMART" id="SM00906">
    <property type="entry name" value="Fungal_trans"/>
    <property type="match status" value="1"/>
</dbReference>
<keyword evidence="1" id="KW-0479">Metal-binding</keyword>
<dbReference type="PANTHER" id="PTHR47424:SF5">
    <property type="entry name" value="ZN(II)2CYS6 TRANSCRIPTION FACTOR (EUROFUNG)"/>
    <property type="match status" value="1"/>
</dbReference>
<dbReference type="Pfam" id="PF00172">
    <property type="entry name" value="Zn_clus"/>
    <property type="match status" value="1"/>
</dbReference>
<evidence type="ECO:0000313" key="8">
    <source>
        <dbReference type="Proteomes" id="UP001302676"/>
    </source>
</evidence>
<keyword evidence="3" id="KW-0804">Transcription</keyword>
<dbReference type="SUPFAM" id="SSF57701">
    <property type="entry name" value="Zn2/Cys6 DNA-binding domain"/>
    <property type="match status" value="1"/>
</dbReference>
<evidence type="ECO:0000256" key="2">
    <source>
        <dbReference type="ARBA" id="ARBA00023015"/>
    </source>
</evidence>
<name>A0AAN6ZPL6_9PEZI</name>
<evidence type="ECO:0000313" key="7">
    <source>
        <dbReference type="EMBL" id="KAK4145598.1"/>
    </source>
</evidence>
<proteinExistence type="predicted"/>
<feature type="region of interest" description="Disordered" evidence="5">
    <location>
        <begin position="244"/>
        <end position="271"/>
    </location>
</feature>
<dbReference type="Gene3D" id="4.10.240.10">
    <property type="entry name" value="Zn(2)-C6 fungal-type DNA-binding domain"/>
    <property type="match status" value="1"/>
</dbReference>
<evidence type="ECO:0000259" key="6">
    <source>
        <dbReference type="PROSITE" id="PS50048"/>
    </source>
</evidence>
<feature type="region of interest" description="Disordered" evidence="5">
    <location>
        <begin position="93"/>
        <end position="159"/>
    </location>
</feature>
<feature type="domain" description="Zn(2)-C6 fungal-type" evidence="6">
    <location>
        <begin position="167"/>
        <end position="196"/>
    </location>
</feature>
<comment type="caution">
    <text evidence="7">The sequence shown here is derived from an EMBL/GenBank/DDBJ whole genome shotgun (WGS) entry which is preliminary data.</text>
</comment>
<dbReference type="RefSeq" id="XP_062638969.1">
    <property type="nucleotide sequence ID" value="XM_062779984.1"/>
</dbReference>
<dbReference type="InterPro" id="IPR007219">
    <property type="entry name" value="XnlR_reg_dom"/>
</dbReference>
<feature type="compositionally biased region" description="Polar residues" evidence="5">
    <location>
        <begin position="128"/>
        <end position="138"/>
    </location>
</feature>
<keyword evidence="4" id="KW-0539">Nucleus</keyword>
<dbReference type="GO" id="GO:0005634">
    <property type="term" value="C:nucleus"/>
    <property type="evidence" value="ECO:0007669"/>
    <property type="project" value="TreeGrafter"/>
</dbReference>
<feature type="region of interest" description="Disordered" evidence="5">
    <location>
        <begin position="19"/>
        <end position="76"/>
    </location>
</feature>
<dbReference type="GO" id="GO:0008270">
    <property type="term" value="F:zinc ion binding"/>
    <property type="evidence" value="ECO:0007669"/>
    <property type="project" value="InterPro"/>
</dbReference>
<dbReference type="GO" id="GO:0000435">
    <property type="term" value="P:positive regulation of transcription from RNA polymerase II promoter by galactose"/>
    <property type="evidence" value="ECO:0007669"/>
    <property type="project" value="TreeGrafter"/>
</dbReference>
<feature type="compositionally biased region" description="Low complexity" evidence="5">
    <location>
        <begin position="40"/>
        <end position="52"/>
    </location>
</feature>
<feature type="region of interest" description="Disordered" evidence="5">
    <location>
        <begin position="755"/>
        <end position="808"/>
    </location>
</feature>
<dbReference type="GeneID" id="87816597"/>
<dbReference type="Pfam" id="PF04082">
    <property type="entry name" value="Fungal_trans"/>
    <property type="match status" value="1"/>
</dbReference>
<feature type="compositionally biased region" description="Low complexity" evidence="5">
    <location>
        <begin position="255"/>
        <end position="267"/>
    </location>
</feature>
<dbReference type="PROSITE" id="PS00463">
    <property type="entry name" value="ZN2_CY6_FUNGAL_1"/>
    <property type="match status" value="1"/>
</dbReference>
<dbReference type="CDD" id="cd00067">
    <property type="entry name" value="GAL4"/>
    <property type="match status" value="1"/>
</dbReference>
<dbReference type="CDD" id="cd12148">
    <property type="entry name" value="fungal_TF_MHR"/>
    <property type="match status" value="1"/>
</dbReference>
<accession>A0AAN6ZPL6</accession>
<feature type="region of interest" description="Disordered" evidence="5">
    <location>
        <begin position="304"/>
        <end position="341"/>
    </location>
</feature>
<dbReference type="GO" id="GO:0000978">
    <property type="term" value="F:RNA polymerase II cis-regulatory region sequence-specific DNA binding"/>
    <property type="evidence" value="ECO:0007669"/>
    <property type="project" value="TreeGrafter"/>
</dbReference>
<evidence type="ECO:0000256" key="5">
    <source>
        <dbReference type="SAM" id="MobiDB-lite"/>
    </source>
</evidence>
<reference evidence="7" key="1">
    <citation type="journal article" date="2023" name="Mol. Phylogenet. Evol.">
        <title>Genome-scale phylogeny and comparative genomics of the fungal order Sordariales.</title>
        <authorList>
            <person name="Hensen N."/>
            <person name="Bonometti L."/>
            <person name="Westerberg I."/>
            <person name="Brannstrom I.O."/>
            <person name="Guillou S."/>
            <person name="Cros-Aarteil S."/>
            <person name="Calhoun S."/>
            <person name="Haridas S."/>
            <person name="Kuo A."/>
            <person name="Mondo S."/>
            <person name="Pangilinan J."/>
            <person name="Riley R."/>
            <person name="LaButti K."/>
            <person name="Andreopoulos B."/>
            <person name="Lipzen A."/>
            <person name="Chen C."/>
            <person name="Yan M."/>
            <person name="Daum C."/>
            <person name="Ng V."/>
            <person name="Clum A."/>
            <person name="Steindorff A."/>
            <person name="Ohm R.A."/>
            <person name="Martin F."/>
            <person name="Silar P."/>
            <person name="Natvig D.O."/>
            <person name="Lalanne C."/>
            <person name="Gautier V."/>
            <person name="Ament-Velasquez S.L."/>
            <person name="Kruys A."/>
            <person name="Hutchinson M.I."/>
            <person name="Powell A.J."/>
            <person name="Barry K."/>
            <person name="Miller A.N."/>
            <person name="Grigoriev I.V."/>
            <person name="Debuchy R."/>
            <person name="Gladieux P."/>
            <person name="Hiltunen Thoren M."/>
            <person name="Johannesson H."/>
        </authorList>
    </citation>
    <scope>NUCLEOTIDE SEQUENCE</scope>
    <source>
        <strain evidence="7">CBS 141.50</strain>
    </source>
</reference>
<dbReference type="GO" id="GO:0006351">
    <property type="term" value="P:DNA-templated transcription"/>
    <property type="evidence" value="ECO:0007669"/>
    <property type="project" value="InterPro"/>
</dbReference>
<dbReference type="EMBL" id="MU853567">
    <property type="protein sequence ID" value="KAK4145598.1"/>
    <property type="molecule type" value="Genomic_DNA"/>
</dbReference>
<dbReference type="InterPro" id="IPR036864">
    <property type="entry name" value="Zn2-C6_fun-type_DNA-bd_sf"/>
</dbReference>
<dbReference type="SMART" id="SM00066">
    <property type="entry name" value="GAL4"/>
    <property type="match status" value="1"/>
</dbReference>
<keyword evidence="8" id="KW-1185">Reference proteome</keyword>
<evidence type="ECO:0000256" key="3">
    <source>
        <dbReference type="ARBA" id="ARBA00023163"/>
    </source>
</evidence>
<dbReference type="Proteomes" id="UP001302676">
    <property type="component" value="Unassembled WGS sequence"/>
</dbReference>